<evidence type="ECO:0000313" key="1">
    <source>
        <dbReference type="EMBL" id="SFC85314.1"/>
    </source>
</evidence>
<comment type="caution">
    <text evidence="1">The sequence shown here is derived from an EMBL/GenBank/DDBJ whole genome shotgun (WGS) entry which is preliminary data.</text>
</comment>
<dbReference type="AlphaFoldDB" id="A0AAQ1KFL8"/>
<sequence length="144" mass="15810">MTESLIHLRVQAATKGRWVRASRAAGMRLTDYIASAVEAYMQQQIARVAIPEELDFSDLRLARETDGSVSFDWAVIERICTASGLPVELLRDGPEDNVAGLVISWYQAHRQRGGATDPVAEDLLSEVRAEEAVGQHVSHVPGRA</sequence>
<dbReference type="Proteomes" id="UP000183385">
    <property type="component" value="Unassembled WGS sequence"/>
</dbReference>
<gene>
    <name evidence="1" type="ORF">SAMN05216577_111128</name>
</gene>
<keyword evidence="2" id="KW-1185">Reference proteome</keyword>
<accession>A0AAQ1KFL8</accession>
<dbReference type="RefSeq" id="WP_074980465.1">
    <property type="nucleotide sequence ID" value="NZ_FOLS01000011.1"/>
</dbReference>
<organism evidence="1 2">
    <name type="scientific">Pseudomonas citronellolis</name>
    <dbReference type="NCBI Taxonomy" id="53408"/>
    <lineage>
        <taxon>Bacteria</taxon>
        <taxon>Pseudomonadati</taxon>
        <taxon>Pseudomonadota</taxon>
        <taxon>Gammaproteobacteria</taxon>
        <taxon>Pseudomonadales</taxon>
        <taxon>Pseudomonadaceae</taxon>
        <taxon>Pseudomonas</taxon>
    </lineage>
</organism>
<protein>
    <submittedName>
        <fullName evidence="1">Uncharacterized protein</fullName>
    </submittedName>
</protein>
<reference evidence="1 2" key="1">
    <citation type="submission" date="2016-10" db="EMBL/GenBank/DDBJ databases">
        <authorList>
            <person name="Varghese N."/>
            <person name="Submissions S."/>
        </authorList>
    </citation>
    <scope>NUCLEOTIDE SEQUENCE [LARGE SCALE GENOMIC DNA]</scope>
    <source>
        <strain evidence="1 2">LMG 18378</strain>
    </source>
</reference>
<dbReference type="EMBL" id="FOLS01000011">
    <property type="protein sequence ID" value="SFC85314.1"/>
    <property type="molecule type" value="Genomic_DNA"/>
</dbReference>
<name>A0AAQ1KFL8_9PSED</name>
<proteinExistence type="predicted"/>
<evidence type="ECO:0000313" key="2">
    <source>
        <dbReference type="Proteomes" id="UP000183385"/>
    </source>
</evidence>